<feature type="transmembrane region" description="Helical" evidence="10">
    <location>
        <begin position="338"/>
        <end position="359"/>
    </location>
</feature>
<feature type="transmembrane region" description="Helical" evidence="10">
    <location>
        <begin position="181"/>
        <end position="203"/>
    </location>
</feature>
<evidence type="ECO:0000256" key="1">
    <source>
        <dbReference type="ARBA" id="ARBA00004651"/>
    </source>
</evidence>
<evidence type="ECO:0000259" key="11">
    <source>
        <dbReference type="Pfam" id="PF00999"/>
    </source>
</evidence>
<evidence type="ECO:0000256" key="9">
    <source>
        <dbReference type="ARBA" id="ARBA00023201"/>
    </source>
</evidence>
<dbReference type="InterPro" id="IPR018422">
    <property type="entry name" value="Cation/H_exchanger_CPA1"/>
</dbReference>
<keyword evidence="7" id="KW-0406">Ion transport</keyword>
<keyword evidence="6" id="KW-0915">Sodium</keyword>
<name>A0A0F6SDJ1_9BACT</name>
<evidence type="ECO:0000313" key="12">
    <source>
        <dbReference type="EMBL" id="AKF03534.1"/>
    </source>
</evidence>
<dbReference type="KEGG" id="samy:DB32_000683"/>
<dbReference type="Proteomes" id="UP000034883">
    <property type="component" value="Chromosome"/>
</dbReference>
<evidence type="ECO:0000256" key="6">
    <source>
        <dbReference type="ARBA" id="ARBA00023053"/>
    </source>
</evidence>
<proteinExistence type="predicted"/>
<keyword evidence="8 10" id="KW-0472">Membrane</keyword>
<dbReference type="OrthoDB" id="9809206at2"/>
<dbReference type="GO" id="GO:0015385">
    <property type="term" value="F:sodium:proton antiporter activity"/>
    <property type="evidence" value="ECO:0007669"/>
    <property type="project" value="InterPro"/>
</dbReference>
<dbReference type="STRING" id="927083.DB32_000683"/>
<dbReference type="Pfam" id="PF00999">
    <property type="entry name" value="Na_H_Exchanger"/>
    <property type="match status" value="1"/>
</dbReference>
<evidence type="ECO:0000313" key="13">
    <source>
        <dbReference type="Proteomes" id="UP000034883"/>
    </source>
</evidence>
<dbReference type="GO" id="GO:0098719">
    <property type="term" value="P:sodium ion import across plasma membrane"/>
    <property type="evidence" value="ECO:0007669"/>
    <property type="project" value="TreeGrafter"/>
</dbReference>
<dbReference type="PANTHER" id="PTHR10110">
    <property type="entry name" value="SODIUM/HYDROGEN EXCHANGER"/>
    <property type="match status" value="1"/>
</dbReference>
<feature type="transmembrane region" description="Helical" evidence="10">
    <location>
        <begin position="233"/>
        <end position="251"/>
    </location>
</feature>
<evidence type="ECO:0000256" key="4">
    <source>
        <dbReference type="ARBA" id="ARBA00022692"/>
    </source>
</evidence>
<reference evidence="12 13" key="1">
    <citation type="submission" date="2015-03" db="EMBL/GenBank/DDBJ databases">
        <title>Genome assembly of Sandaracinus amylolyticus DSM 53668.</title>
        <authorList>
            <person name="Sharma G."/>
            <person name="Subramanian S."/>
        </authorList>
    </citation>
    <scope>NUCLEOTIDE SEQUENCE [LARGE SCALE GENOMIC DNA]</scope>
    <source>
        <strain evidence="12 13">DSM 53668</strain>
    </source>
</reference>
<evidence type="ECO:0000256" key="10">
    <source>
        <dbReference type="SAM" id="Phobius"/>
    </source>
</evidence>
<feature type="transmembrane region" description="Helical" evidence="10">
    <location>
        <begin position="83"/>
        <end position="105"/>
    </location>
</feature>
<evidence type="ECO:0000256" key="5">
    <source>
        <dbReference type="ARBA" id="ARBA00022989"/>
    </source>
</evidence>
<keyword evidence="3" id="KW-1003">Cell membrane</keyword>
<keyword evidence="4 10" id="KW-0812">Transmembrane</keyword>
<gene>
    <name evidence="12" type="ORF">DB32_000683</name>
</gene>
<evidence type="ECO:0000256" key="2">
    <source>
        <dbReference type="ARBA" id="ARBA00022448"/>
    </source>
</evidence>
<feature type="transmembrane region" description="Helical" evidence="10">
    <location>
        <begin position="303"/>
        <end position="326"/>
    </location>
</feature>
<evidence type="ECO:0000256" key="3">
    <source>
        <dbReference type="ARBA" id="ARBA00022475"/>
    </source>
</evidence>
<keyword evidence="13" id="KW-1185">Reference proteome</keyword>
<protein>
    <submittedName>
        <fullName evidence="12">Na+/H+ antiporter</fullName>
    </submittedName>
</protein>
<evidence type="ECO:0000256" key="8">
    <source>
        <dbReference type="ARBA" id="ARBA00023136"/>
    </source>
</evidence>
<feature type="transmembrane region" description="Helical" evidence="10">
    <location>
        <begin position="374"/>
        <end position="394"/>
    </location>
</feature>
<dbReference type="InterPro" id="IPR006153">
    <property type="entry name" value="Cation/H_exchanger_TM"/>
</dbReference>
<dbReference type="PANTHER" id="PTHR10110:SF86">
    <property type="entry name" value="SODIUM_HYDROGEN EXCHANGER 7"/>
    <property type="match status" value="1"/>
</dbReference>
<comment type="subcellular location">
    <subcellularLocation>
        <location evidence="1">Cell membrane</location>
        <topology evidence="1">Multi-pass membrane protein</topology>
    </subcellularLocation>
</comment>
<keyword evidence="5 10" id="KW-1133">Transmembrane helix</keyword>
<feature type="transmembrane region" description="Helical" evidence="10">
    <location>
        <begin position="263"/>
        <end position="283"/>
    </location>
</feature>
<evidence type="ECO:0000256" key="7">
    <source>
        <dbReference type="ARBA" id="ARBA00023065"/>
    </source>
</evidence>
<dbReference type="GO" id="GO:0005886">
    <property type="term" value="C:plasma membrane"/>
    <property type="evidence" value="ECO:0007669"/>
    <property type="project" value="UniProtKB-SubCell"/>
</dbReference>
<keyword evidence="9" id="KW-0739">Sodium transport</keyword>
<dbReference type="GO" id="GO:0051453">
    <property type="term" value="P:regulation of intracellular pH"/>
    <property type="evidence" value="ECO:0007669"/>
    <property type="project" value="TreeGrafter"/>
</dbReference>
<dbReference type="GO" id="GO:0015386">
    <property type="term" value="F:potassium:proton antiporter activity"/>
    <property type="evidence" value="ECO:0007669"/>
    <property type="project" value="TreeGrafter"/>
</dbReference>
<feature type="domain" description="Cation/H+ exchanger transmembrane" evidence="11">
    <location>
        <begin position="15"/>
        <end position="399"/>
    </location>
</feature>
<feature type="transmembrane region" description="Helical" evidence="10">
    <location>
        <begin position="155"/>
        <end position="175"/>
    </location>
</feature>
<dbReference type="EMBL" id="CP011125">
    <property type="protein sequence ID" value="AKF03534.1"/>
    <property type="molecule type" value="Genomic_DNA"/>
</dbReference>
<accession>A0A0F6SDJ1</accession>
<dbReference type="Gene3D" id="6.10.140.1330">
    <property type="match status" value="1"/>
</dbReference>
<dbReference type="RefSeq" id="WP_053230983.1">
    <property type="nucleotide sequence ID" value="NZ_CP011125.1"/>
</dbReference>
<dbReference type="AlphaFoldDB" id="A0A0F6SDJ1"/>
<organism evidence="12 13">
    <name type="scientific">Sandaracinus amylolyticus</name>
    <dbReference type="NCBI Taxonomy" id="927083"/>
    <lineage>
        <taxon>Bacteria</taxon>
        <taxon>Pseudomonadati</taxon>
        <taxon>Myxococcota</taxon>
        <taxon>Polyangia</taxon>
        <taxon>Polyangiales</taxon>
        <taxon>Sandaracinaceae</taxon>
        <taxon>Sandaracinus</taxon>
    </lineage>
</organism>
<keyword evidence="2" id="KW-0813">Transport</keyword>
<sequence length="513" mass="53785">METFEIVVALVLAGAALTAVSRRIGAPYPATAALVGAVIAMLPGAPEIVLDPELALTLFVAPLLIDAAFDASPRDLRASWRAVSGLALGAVVLTVAVVAIVVRALVPSMPWPAAIALGAIVAPPDAAAATTVLRQLRPPHRILVVLEGESLFNDASALLIYRLAIGAALAGSLALESVIPMLLVVSAGSVVLGLVLARAVLWITARIDDVALAVVVQFGATFGVWMLAERLHLSGILVLVVFAMAYARRAGDVIPARVRVPSYAVWELAVFVLTVLAFTLVGLQLEAIVGRMSASLLLEHVAIATAVCVATIVARIVWVSGAALVQRRAGASALPPRAAALVGWCGMRGITTLAVALALPGGVHGEPAFPHRDLILFCAFAVVLGTLVVQGLTLGPLARALRLEDDGEVDRETALARAATLRAAIAATDAHRGAQLAELLRHRFEVMLSRVEHQRPSGEPHDAIVVQAAIDAERRHLLALRADGTIGDAAFQRVERELDLEELHLEPLASRSR</sequence>